<feature type="transmembrane region" description="Helical" evidence="8">
    <location>
        <begin position="172"/>
        <end position="191"/>
    </location>
</feature>
<name>A0A2W5N906_9SPHN</name>
<feature type="transmembrane region" description="Helical" evidence="8">
    <location>
        <begin position="413"/>
        <end position="435"/>
    </location>
</feature>
<evidence type="ECO:0000313" key="10">
    <source>
        <dbReference type="Proteomes" id="UP000249082"/>
    </source>
</evidence>
<organism evidence="9 10">
    <name type="scientific">Novosphingobium pentaromativorans</name>
    <dbReference type="NCBI Taxonomy" id="205844"/>
    <lineage>
        <taxon>Bacteria</taxon>
        <taxon>Pseudomonadati</taxon>
        <taxon>Pseudomonadota</taxon>
        <taxon>Alphaproteobacteria</taxon>
        <taxon>Sphingomonadales</taxon>
        <taxon>Sphingomonadaceae</taxon>
        <taxon>Novosphingobium</taxon>
    </lineage>
</organism>
<feature type="transmembrane region" description="Helical" evidence="8">
    <location>
        <begin position="240"/>
        <end position="262"/>
    </location>
</feature>
<feature type="transmembrane region" description="Helical" evidence="8">
    <location>
        <begin position="48"/>
        <end position="74"/>
    </location>
</feature>
<evidence type="ECO:0000256" key="6">
    <source>
        <dbReference type="ARBA" id="ARBA00022989"/>
    </source>
</evidence>
<keyword evidence="6 8" id="KW-1133">Transmembrane helix</keyword>
<proteinExistence type="inferred from homology"/>
<feature type="transmembrane region" description="Helical" evidence="8">
    <location>
        <begin position="12"/>
        <end position="36"/>
    </location>
</feature>
<sequence length="466" mass="46803">MPHPVDHVPPAGALGALAFQHVLTMYAGAITVPLLVASALHLSAQDTAYLVSADLFACGLVTLLQCLGLGLGLGRGGDRGGVGIRLPIIMGVTFVGVMPAIAIASQPGLGLPGVYGAAIAAGLIVLPLVPLVGRLRRVLTPTVTGTAMLLIGLSLMGVAVDWAAGGQGAADYGAPVHLLLSGGTVAVILLVTRLGTGFLANCAILTGMAAGYAVAAAMGLVDFSSAAAAPVLQLVTPFHFGLPLFDPAAIASMVVVLLITLVESSGMLTMMGDMVDRPVTTRDLSRGLRADCLGAVIGGLFNSFPYTSYAQNIALVNMTGVRSRFVCVGAGAMMLVLALFPRLSALVAAVPPSVLGGAALVLFGMVAASGIRSLAAAGLDRSREDLLVVAISLGVGLIPTFSDRFFAAAPAALAPFTHSGVLLGIVTAILLNIILGTGRATDSAFAGESDIHNQHVPAPHAGHAGG</sequence>
<dbReference type="Pfam" id="PF00860">
    <property type="entry name" value="Xan_ur_permease"/>
    <property type="match status" value="1"/>
</dbReference>
<evidence type="ECO:0000256" key="5">
    <source>
        <dbReference type="ARBA" id="ARBA00022692"/>
    </source>
</evidence>
<feature type="transmembrane region" description="Helical" evidence="8">
    <location>
        <begin position="325"/>
        <end position="348"/>
    </location>
</feature>
<dbReference type="InterPro" id="IPR017588">
    <property type="entry name" value="UacT-like"/>
</dbReference>
<dbReference type="PROSITE" id="PS01116">
    <property type="entry name" value="XANTH_URACIL_PERMASE"/>
    <property type="match status" value="1"/>
</dbReference>
<keyword evidence="3" id="KW-0813">Transport</keyword>
<evidence type="ECO:0000256" key="8">
    <source>
        <dbReference type="SAM" id="Phobius"/>
    </source>
</evidence>
<keyword evidence="7 8" id="KW-0472">Membrane</keyword>
<keyword evidence="4" id="KW-1003">Cell membrane</keyword>
<evidence type="ECO:0000313" key="9">
    <source>
        <dbReference type="EMBL" id="PZQ49956.1"/>
    </source>
</evidence>
<evidence type="ECO:0000256" key="4">
    <source>
        <dbReference type="ARBA" id="ARBA00022475"/>
    </source>
</evidence>
<comment type="caution">
    <text evidence="9">The sequence shown here is derived from an EMBL/GenBank/DDBJ whole genome shotgun (WGS) entry which is preliminary data.</text>
</comment>
<reference evidence="9 10" key="1">
    <citation type="submission" date="2017-08" db="EMBL/GenBank/DDBJ databases">
        <title>Infants hospitalized years apart are colonized by the same room-sourced microbial strains.</title>
        <authorList>
            <person name="Brooks B."/>
            <person name="Olm M.R."/>
            <person name="Firek B.A."/>
            <person name="Baker R."/>
            <person name="Thomas B.C."/>
            <person name="Morowitz M.J."/>
            <person name="Banfield J.F."/>
        </authorList>
    </citation>
    <scope>NUCLEOTIDE SEQUENCE [LARGE SCALE GENOMIC DNA]</scope>
    <source>
        <strain evidence="9">S2_005_002_R2_33</strain>
    </source>
</reference>
<feature type="transmembrane region" description="Helical" evidence="8">
    <location>
        <begin position="198"/>
        <end position="220"/>
    </location>
</feature>
<feature type="transmembrane region" description="Helical" evidence="8">
    <location>
        <begin position="354"/>
        <end position="374"/>
    </location>
</feature>
<dbReference type="GO" id="GO:0042907">
    <property type="term" value="F:xanthine transmembrane transporter activity"/>
    <property type="evidence" value="ECO:0007669"/>
    <property type="project" value="TreeGrafter"/>
</dbReference>
<evidence type="ECO:0000256" key="2">
    <source>
        <dbReference type="ARBA" id="ARBA00008821"/>
    </source>
</evidence>
<dbReference type="InterPro" id="IPR006043">
    <property type="entry name" value="NCS2"/>
</dbReference>
<dbReference type="NCBIfam" id="TIGR00801">
    <property type="entry name" value="ncs2"/>
    <property type="match status" value="1"/>
</dbReference>
<dbReference type="InterPro" id="IPR006042">
    <property type="entry name" value="Xan_ur_permease"/>
</dbReference>
<dbReference type="EMBL" id="QFPX01000052">
    <property type="protein sequence ID" value="PZQ49956.1"/>
    <property type="molecule type" value="Genomic_DNA"/>
</dbReference>
<dbReference type="NCBIfam" id="NF037981">
    <property type="entry name" value="NCS2_1"/>
    <property type="match status" value="1"/>
</dbReference>
<feature type="transmembrane region" description="Helical" evidence="8">
    <location>
        <begin position="111"/>
        <end position="131"/>
    </location>
</feature>
<comment type="subcellular location">
    <subcellularLocation>
        <location evidence="1">Cell membrane</location>
        <topology evidence="1">Multi-pass membrane protein</topology>
    </subcellularLocation>
</comment>
<dbReference type="GO" id="GO:0005886">
    <property type="term" value="C:plasma membrane"/>
    <property type="evidence" value="ECO:0007669"/>
    <property type="project" value="UniProtKB-SubCell"/>
</dbReference>
<evidence type="ECO:0000256" key="1">
    <source>
        <dbReference type="ARBA" id="ARBA00004651"/>
    </source>
</evidence>
<feature type="transmembrane region" description="Helical" evidence="8">
    <location>
        <begin position="138"/>
        <end position="160"/>
    </location>
</feature>
<dbReference type="Proteomes" id="UP000249082">
    <property type="component" value="Unassembled WGS sequence"/>
</dbReference>
<dbReference type="PANTHER" id="PTHR42810:SF4">
    <property type="entry name" value="URIC ACID TRANSPORTER UACT"/>
    <property type="match status" value="1"/>
</dbReference>
<feature type="transmembrane region" description="Helical" evidence="8">
    <location>
        <begin position="386"/>
        <end position="407"/>
    </location>
</feature>
<dbReference type="AlphaFoldDB" id="A0A2W5N906"/>
<gene>
    <name evidence="9" type="ORF">DI555_23590</name>
</gene>
<keyword evidence="5 8" id="KW-0812">Transmembrane</keyword>
<evidence type="ECO:0000256" key="3">
    <source>
        <dbReference type="ARBA" id="ARBA00022448"/>
    </source>
</evidence>
<comment type="similarity">
    <text evidence="2">Belongs to the nucleobase:cation symporter-2 (NCS2) (TC 2.A.40) family.</text>
</comment>
<evidence type="ECO:0000256" key="7">
    <source>
        <dbReference type="ARBA" id="ARBA00023136"/>
    </source>
</evidence>
<accession>A0A2W5N906</accession>
<feature type="transmembrane region" description="Helical" evidence="8">
    <location>
        <begin position="86"/>
        <end position="105"/>
    </location>
</feature>
<dbReference type="PANTHER" id="PTHR42810">
    <property type="entry name" value="PURINE PERMEASE C1399.01C-RELATED"/>
    <property type="match status" value="1"/>
</dbReference>
<protein>
    <submittedName>
        <fullName evidence="9">Purine permease</fullName>
    </submittedName>
</protein>
<dbReference type="NCBIfam" id="TIGR03173">
    <property type="entry name" value="pbuX"/>
    <property type="match status" value="1"/>
</dbReference>